<reference evidence="3 4" key="1">
    <citation type="journal article" date="2019" name="Int. J. Syst. Evol. Microbiol.">
        <title>The Global Catalogue of Microorganisms (GCM) 10K type strain sequencing project: providing services to taxonomists for standard genome sequencing and annotation.</title>
        <authorList>
            <consortium name="The Broad Institute Genomics Platform"/>
            <consortium name="The Broad Institute Genome Sequencing Center for Infectious Disease"/>
            <person name="Wu L."/>
            <person name="Ma J."/>
        </authorList>
    </citation>
    <scope>NUCLEOTIDE SEQUENCE [LARGE SCALE GENOMIC DNA]</scope>
    <source>
        <strain evidence="3 4">JCM 14588</strain>
    </source>
</reference>
<organism evidence="3 4">
    <name type="scientific">Dermacoccus barathri</name>
    <dbReference type="NCBI Taxonomy" id="322601"/>
    <lineage>
        <taxon>Bacteria</taxon>
        <taxon>Bacillati</taxon>
        <taxon>Actinomycetota</taxon>
        <taxon>Actinomycetes</taxon>
        <taxon>Micrococcales</taxon>
        <taxon>Dermacoccaceae</taxon>
        <taxon>Dermacoccus</taxon>
    </lineage>
</organism>
<evidence type="ECO:0008006" key="5">
    <source>
        <dbReference type="Google" id="ProtNLM"/>
    </source>
</evidence>
<keyword evidence="2" id="KW-0812">Transmembrane</keyword>
<protein>
    <recommendedName>
        <fullName evidence="5">DUF998 domain-containing protein</fullName>
    </recommendedName>
</protein>
<feature type="transmembrane region" description="Helical" evidence="2">
    <location>
        <begin position="61"/>
        <end position="82"/>
    </location>
</feature>
<feature type="transmembrane region" description="Helical" evidence="2">
    <location>
        <begin position="117"/>
        <end position="136"/>
    </location>
</feature>
<sequence length="275" mass="29063">MRAHLSAAVRGERFAVIPACRRPEGAGRLRPTLLDVSEPQGEPSHPPLRAERRSARRERSAAALLVLGLVLCVGAYVTAVHARGASFSWRRAMISDLGRTICRDWQGFWVCSPRADLFNVAVGVAGACILTAGVLTHDRLGRLLTAALVCLGVGLVWVAVFPADGAIGVHMVGGVLALPAPSVLLLAHGLVGVRSADSRGDRDRFVSRRKPRHTLTRVLGALGAVSSLTSLDHVMPAPAPIPRGVAEGISLLALAVALVVVAFDMLRHPRDITAP</sequence>
<dbReference type="Proteomes" id="UP001501288">
    <property type="component" value="Unassembled WGS sequence"/>
</dbReference>
<gene>
    <name evidence="3" type="ORF">GCM10009762_01880</name>
</gene>
<feature type="transmembrane region" description="Helical" evidence="2">
    <location>
        <begin position="214"/>
        <end position="236"/>
    </location>
</feature>
<keyword evidence="4" id="KW-1185">Reference proteome</keyword>
<keyword evidence="2" id="KW-1133">Transmembrane helix</keyword>
<comment type="caution">
    <text evidence="3">The sequence shown here is derived from an EMBL/GenBank/DDBJ whole genome shotgun (WGS) entry which is preliminary data.</text>
</comment>
<proteinExistence type="predicted"/>
<feature type="region of interest" description="Disordered" evidence="1">
    <location>
        <begin position="31"/>
        <end position="53"/>
    </location>
</feature>
<evidence type="ECO:0000256" key="2">
    <source>
        <dbReference type="SAM" id="Phobius"/>
    </source>
</evidence>
<keyword evidence="2" id="KW-0472">Membrane</keyword>
<evidence type="ECO:0000313" key="3">
    <source>
        <dbReference type="EMBL" id="GAA1531192.1"/>
    </source>
</evidence>
<feature type="transmembrane region" description="Helical" evidence="2">
    <location>
        <begin position="143"/>
        <end position="161"/>
    </location>
</feature>
<evidence type="ECO:0000256" key="1">
    <source>
        <dbReference type="SAM" id="MobiDB-lite"/>
    </source>
</evidence>
<dbReference type="EMBL" id="BAAANV010000004">
    <property type="protein sequence ID" value="GAA1531192.1"/>
    <property type="molecule type" value="Genomic_DNA"/>
</dbReference>
<feature type="transmembrane region" description="Helical" evidence="2">
    <location>
        <begin position="167"/>
        <end position="193"/>
    </location>
</feature>
<name>A0ABN2B0V5_9MICO</name>
<evidence type="ECO:0000313" key="4">
    <source>
        <dbReference type="Proteomes" id="UP001501288"/>
    </source>
</evidence>
<feature type="transmembrane region" description="Helical" evidence="2">
    <location>
        <begin position="248"/>
        <end position="266"/>
    </location>
</feature>
<accession>A0ABN2B0V5</accession>